<organism evidence="1 2">
    <name type="scientific">Exidia glandulosa HHB12029</name>
    <dbReference type="NCBI Taxonomy" id="1314781"/>
    <lineage>
        <taxon>Eukaryota</taxon>
        <taxon>Fungi</taxon>
        <taxon>Dikarya</taxon>
        <taxon>Basidiomycota</taxon>
        <taxon>Agaricomycotina</taxon>
        <taxon>Agaricomycetes</taxon>
        <taxon>Auriculariales</taxon>
        <taxon>Exidiaceae</taxon>
        <taxon>Exidia</taxon>
    </lineage>
</organism>
<protein>
    <recommendedName>
        <fullName evidence="3">F-box domain-containing protein</fullName>
    </recommendedName>
</protein>
<dbReference type="Proteomes" id="UP000077266">
    <property type="component" value="Unassembled WGS sequence"/>
</dbReference>
<dbReference type="AlphaFoldDB" id="A0A165DEM0"/>
<keyword evidence="2" id="KW-1185">Reference proteome</keyword>
<dbReference type="EMBL" id="KV426228">
    <property type="protein sequence ID" value="KZV84368.1"/>
    <property type="molecule type" value="Genomic_DNA"/>
</dbReference>
<reference evidence="1 2" key="1">
    <citation type="journal article" date="2016" name="Mol. Biol. Evol.">
        <title>Comparative Genomics of Early-Diverging Mushroom-Forming Fungi Provides Insights into the Origins of Lignocellulose Decay Capabilities.</title>
        <authorList>
            <person name="Nagy L.G."/>
            <person name="Riley R."/>
            <person name="Tritt A."/>
            <person name="Adam C."/>
            <person name="Daum C."/>
            <person name="Floudas D."/>
            <person name="Sun H."/>
            <person name="Yadav J.S."/>
            <person name="Pangilinan J."/>
            <person name="Larsson K.H."/>
            <person name="Matsuura K."/>
            <person name="Barry K."/>
            <person name="Labutti K."/>
            <person name="Kuo R."/>
            <person name="Ohm R.A."/>
            <person name="Bhattacharya S.S."/>
            <person name="Shirouzu T."/>
            <person name="Yoshinaga Y."/>
            <person name="Martin F.M."/>
            <person name="Grigoriev I.V."/>
            <person name="Hibbett D.S."/>
        </authorList>
    </citation>
    <scope>NUCLEOTIDE SEQUENCE [LARGE SCALE GENOMIC DNA]</scope>
    <source>
        <strain evidence="1 2">HHB12029</strain>
    </source>
</reference>
<evidence type="ECO:0000313" key="1">
    <source>
        <dbReference type="EMBL" id="KZV84368.1"/>
    </source>
</evidence>
<accession>A0A165DEM0</accession>
<dbReference type="InParanoid" id="A0A165DEM0"/>
<proteinExistence type="predicted"/>
<gene>
    <name evidence="1" type="ORF">EXIGLDRAFT_727292</name>
</gene>
<name>A0A165DEM0_EXIGL</name>
<evidence type="ECO:0008006" key="3">
    <source>
        <dbReference type="Google" id="ProtNLM"/>
    </source>
</evidence>
<evidence type="ECO:0000313" key="2">
    <source>
        <dbReference type="Proteomes" id="UP000077266"/>
    </source>
</evidence>
<sequence>MAFSFSLMGRLPIHIVELIAWFAGLTVSQARTICLVHTSWLPLGRNMLFSDIIVLSQVERKKERLRLGPRYMSAGTFDRFVREVPHLLQFVRSLTLYDDGPIYTLWRTGAKLRSVRLLCFWNTNVDTARQLSRFLDAFDSLEELHVRNVHAGRFPGSYLAEYEGVITRKPVRPFNIRIIDWATEELCWWLYEHSGGSICETTIFNDHRAADMERTIRGLTAHTSTLQELTIRMTQLPISCTVDIGPTIRFLRQCAALRVLRLPFIDAPTATPVMDALLKAQLRRIRYMFMSLEKCGHDDLFFRRLDEELSKWAGLQGVLLSLQHCTKCRLICTSSMPLLEARGILKVRYEHKGQAPEPPLLVESS</sequence>